<comment type="similarity">
    <text evidence="1">Belongs to the short-chain dehydrogenases/reductases (SDR) family.</text>
</comment>
<dbReference type="Pfam" id="PF13561">
    <property type="entry name" value="adh_short_C2"/>
    <property type="match status" value="1"/>
</dbReference>
<dbReference type="InterPro" id="IPR036291">
    <property type="entry name" value="NAD(P)-bd_dom_sf"/>
</dbReference>
<reference evidence="4 5" key="1">
    <citation type="submission" date="2020-02" db="EMBL/GenBank/DDBJ databases">
        <authorList>
            <person name="Li X.-J."/>
            <person name="Han X.-M."/>
        </authorList>
    </citation>
    <scope>NUCLEOTIDE SEQUENCE [LARGE SCALE GENOMIC DNA]</scope>
    <source>
        <strain evidence="4 5">CCTCC AB 2017055</strain>
    </source>
</reference>
<keyword evidence="2" id="KW-0521">NADP</keyword>
<keyword evidence="5" id="KW-1185">Reference proteome</keyword>
<evidence type="ECO:0000256" key="1">
    <source>
        <dbReference type="ARBA" id="ARBA00006484"/>
    </source>
</evidence>
<accession>A0A6L9S1N2</accession>
<dbReference type="PRINTS" id="PR00080">
    <property type="entry name" value="SDRFAMILY"/>
</dbReference>
<dbReference type="PANTHER" id="PTHR43618:SF8">
    <property type="entry name" value="7ALPHA-HYDROXYSTEROID DEHYDROGENASE"/>
    <property type="match status" value="1"/>
</dbReference>
<dbReference type="InterPro" id="IPR002347">
    <property type="entry name" value="SDR_fam"/>
</dbReference>
<evidence type="ECO:0000313" key="4">
    <source>
        <dbReference type="EMBL" id="NED99105.1"/>
    </source>
</evidence>
<keyword evidence="3" id="KW-0560">Oxidoreductase</keyword>
<organism evidence="4 5">
    <name type="scientific">Phytoactinopolyspora halotolerans</name>
    <dbReference type="NCBI Taxonomy" id="1981512"/>
    <lineage>
        <taxon>Bacteria</taxon>
        <taxon>Bacillati</taxon>
        <taxon>Actinomycetota</taxon>
        <taxon>Actinomycetes</taxon>
        <taxon>Jiangellales</taxon>
        <taxon>Jiangellaceae</taxon>
        <taxon>Phytoactinopolyspora</taxon>
    </lineage>
</organism>
<dbReference type="InterPro" id="IPR052178">
    <property type="entry name" value="Sec_Metab_Biosynth_SDR"/>
</dbReference>
<evidence type="ECO:0000313" key="5">
    <source>
        <dbReference type="Proteomes" id="UP000475214"/>
    </source>
</evidence>
<name>A0A6L9S1N2_9ACTN</name>
<dbReference type="PRINTS" id="PR00081">
    <property type="entry name" value="GDHRDH"/>
</dbReference>
<dbReference type="SUPFAM" id="SSF51735">
    <property type="entry name" value="NAD(P)-binding Rossmann-fold domains"/>
    <property type="match status" value="1"/>
</dbReference>
<proteinExistence type="inferred from homology"/>
<dbReference type="GO" id="GO:0016491">
    <property type="term" value="F:oxidoreductase activity"/>
    <property type="evidence" value="ECO:0007669"/>
    <property type="project" value="UniProtKB-KW"/>
</dbReference>
<dbReference type="RefSeq" id="WP_163732421.1">
    <property type="nucleotide sequence ID" value="NZ_JAAGOA010000002.1"/>
</dbReference>
<sequence>MRQVVVTGGGTGIGRAAAAWFAARGDAVTIVGRRKDVLDQAAAGTGATAVVCDLTSPDEIESALPHFPDRVDVLVNNAGGNTDLSVPAGGGGDGSQLSHVAQRWRANFDANVLTAVLMTTALDSRLNDGARVITIGSIAAKTGATSYGAAKAALEGWNVSLATSLGPRGITANVVSPGLTMDTEFFQGKLSDERYERLVAATRTGRPGSPDDIVAAIGFLASTEAGHVTSQVIHVNGGAYSGH</sequence>
<dbReference type="EMBL" id="JAAGOA010000002">
    <property type="protein sequence ID" value="NED99105.1"/>
    <property type="molecule type" value="Genomic_DNA"/>
</dbReference>
<gene>
    <name evidence="4" type="ORF">G1H10_02870</name>
</gene>
<dbReference type="AlphaFoldDB" id="A0A6L9S1N2"/>
<evidence type="ECO:0000256" key="3">
    <source>
        <dbReference type="ARBA" id="ARBA00023002"/>
    </source>
</evidence>
<evidence type="ECO:0000256" key="2">
    <source>
        <dbReference type="ARBA" id="ARBA00022857"/>
    </source>
</evidence>
<dbReference type="PANTHER" id="PTHR43618">
    <property type="entry name" value="7-ALPHA-HYDROXYSTEROID DEHYDROGENASE"/>
    <property type="match status" value="1"/>
</dbReference>
<comment type="caution">
    <text evidence="4">The sequence shown here is derived from an EMBL/GenBank/DDBJ whole genome shotgun (WGS) entry which is preliminary data.</text>
</comment>
<protein>
    <submittedName>
        <fullName evidence="4">SDR family oxidoreductase</fullName>
    </submittedName>
</protein>
<dbReference type="Gene3D" id="3.40.50.720">
    <property type="entry name" value="NAD(P)-binding Rossmann-like Domain"/>
    <property type="match status" value="1"/>
</dbReference>
<dbReference type="Proteomes" id="UP000475214">
    <property type="component" value="Unassembled WGS sequence"/>
</dbReference>
<dbReference type="CDD" id="cd05233">
    <property type="entry name" value="SDR_c"/>
    <property type="match status" value="1"/>
</dbReference>